<feature type="compositionally biased region" description="Gly residues" evidence="1">
    <location>
        <begin position="37"/>
        <end position="47"/>
    </location>
</feature>
<name>A0A6J4LPR0_9BACT</name>
<feature type="compositionally biased region" description="Basic and acidic residues" evidence="1">
    <location>
        <begin position="91"/>
        <end position="105"/>
    </location>
</feature>
<feature type="non-terminal residue" evidence="2">
    <location>
        <position position="1"/>
    </location>
</feature>
<dbReference type="EMBL" id="CADCTW010000134">
    <property type="protein sequence ID" value="CAA9338635.1"/>
    <property type="molecule type" value="Genomic_DNA"/>
</dbReference>
<feature type="compositionally biased region" description="Basic residues" evidence="1">
    <location>
        <begin position="48"/>
        <end position="63"/>
    </location>
</feature>
<feature type="region of interest" description="Disordered" evidence="1">
    <location>
        <begin position="1"/>
        <end position="105"/>
    </location>
</feature>
<gene>
    <name evidence="2" type="ORF">AVDCRST_MAG68-2911</name>
</gene>
<accession>A0A6J4LPR0</accession>
<protein>
    <submittedName>
        <fullName evidence="2">Uncharacterized protein</fullName>
    </submittedName>
</protein>
<organism evidence="2">
    <name type="scientific">uncultured Gemmatimonadota bacterium</name>
    <dbReference type="NCBI Taxonomy" id="203437"/>
    <lineage>
        <taxon>Bacteria</taxon>
        <taxon>Pseudomonadati</taxon>
        <taxon>Gemmatimonadota</taxon>
        <taxon>environmental samples</taxon>
    </lineage>
</organism>
<reference evidence="2" key="1">
    <citation type="submission" date="2020-02" db="EMBL/GenBank/DDBJ databases">
        <authorList>
            <person name="Meier V. D."/>
        </authorList>
    </citation>
    <scope>NUCLEOTIDE SEQUENCE</scope>
    <source>
        <strain evidence="2">AVDCRST_MAG68</strain>
    </source>
</reference>
<dbReference type="AlphaFoldDB" id="A0A6J4LPR0"/>
<feature type="compositionally biased region" description="Basic and acidic residues" evidence="1">
    <location>
        <begin position="73"/>
        <end position="83"/>
    </location>
</feature>
<feature type="non-terminal residue" evidence="2">
    <location>
        <position position="105"/>
    </location>
</feature>
<evidence type="ECO:0000256" key="1">
    <source>
        <dbReference type="SAM" id="MobiDB-lite"/>
    </source>
</evidence>
<evidence type="ECO:0000313" key="2">
    <source>
        <dbReference type="EMBL" id="CAA9338635.1"/>
    </source>
</evidence>
<proteinExistence type="predicted"/>
<sequence length="105" mass="11544">GSRCSLSRFRRPSGLQRRDAPPAASGRRAGTGQRVRPGGGAGGGGRRVPGRPRRERLARRRGRLLGYRVRGARLLDGRGELHPRPRRPRARLRDPAGRRSAELGL</sequence>